<dbReference type="Pfam" id="PF26130">
    <property type="entry name" value="PB1-like"/>
    <property type="match status" value="1"/>
</dbReference>
<name>A0A2U1LZH0_ARTAN</name>
<proteinExistence type="predicted"/>
<dbReference type="InterPro" id="IPR058594">
    <property type="entry name" value="PB1-like_dom_pln"/>
</dbReference>
<dbReference type="PROSITE" id="PS50966">
    <property type="entry name" value="ZF_SWIM"/>
    <property type="match status" value="1"/>
</dbReference>
<protein>
    <recommendedName>
        <fullName evidence="6">SWIM-type domain-containing protein</fullName>
    </recommendedName>
</protein>
<keyword evidence="3" id="KW-0862">Zinc</keyword>
<dbReference type="GO" id="GO:0008270">
    <property type="term" value="F:zinc ion binding"/>
    <property type="evidence" value="ECO:0007669"/>
    <property type="project" value="UniProtKB-KW"/>
</dbReference>
<evidence type="ECO:0000256" key="4">
    <source>
        <dbReference type="PROSITE-ProRule" id="PRU00325"/>
    </source>
</evidence>
<dbReference type="EMBL" id="PKPP01007081">
    <property type="protein sequence ID" value="PWA54416.1"/>
    <property type="molecule type" value="Genomic_DNA"/>
</dbReference>
<keyword evidence="1" id="KW-0479">Metal-binding</keyword>
<gene>
    <name evidence="7" type="ORF">CTI12_AA436200</name>
</gene>
<reference evidence="7 8" key="1">
    <citation type="journal article" date="2018" name="Mol. Plant">
        <title>The genome of Artemisia annua provides insight into the evolution of Asteraceae family and artemisinin biosynthesis.</title>
        <authorList>
            <person name="Shen Q."/>
            <person name="Zhang L."/>
            <person name="Liao Z."/>
            <person name="Wang S."/>
            <person name="Yan T."/>
            <person name="Shi P."/>
            <person name="Liu M."/>
            <person name="Fu X."/>
            <person name="Pan Q."/>
            <person name="Wang Y."/>
            <person name="Lv Z."/>
            <person name="Lu X."/>
            <person name="Zhang F."/>
            <person name="Jiang W."/>
            <person name="Ma Y."/>
            <person name="Chen M."/>
            <person name="Hao X."/>
            <person name="Li L."/>
            <person name="Tang Y."/>
            <person name="Lv G."/>
            <person name="Zhou Y."/>
            <person name="Sun X."/>
            <person name="Brodelius P.E."/>
            <person name="Rose J.K.C."/>
            <person name="Tang K."/>
        </authorList>
    </citation>
    <scope>NUCLEOTIDE SEQUENCE [LARGE SCALE GENOMIC DNA]</scope>
    <source>
        <strain evidence="8">cv. Huhao1</strain>
        <tissue evidence="7">Leaf</tissue>
    </source>
</reference>
<evidence type="ECO:0000256" key="3">
    <source>
        <dbReference type="ARBA" id="ARBA00022833"/>
    </source>
</evidence>
<organism evidence="7 8">
    <name type="scientific">Artemisia annua</name>
    <name type="common">Sweet wormwood</name>
    <dbReference type="NCBI Taxonomy" id="35608"/>
    <lineage>
        <taxon>Eukaryota</taxon>
        <taxon>Viridiplantae</taxon>
        <taxon>Streptophyta</taxon>
        <taxon>Embryophyta</taxon>
        <taxon>Tracheophyta</taxon>
        <taxon>Spermatophyta</taxon>
        <taxon>Magnoliopsida</taxon>
        <taxon>eudicotyledons</taxon>
        <taxon>Gunneridae</taxon>
        <taxon>Pentapetalae</taxon>
        <taxon>asterids</taxon>
        <taxon>campanulids</taxon>
        <taxon>Asterales</taxon>
        <taxon>Asteraceae</taxon>
        <taxon>Asteroideae</taxon>
        <taxon>Anthemideae</taxon>
        <taxon>Artemisiinae</taxon>
        <taxon>Artemisia</taxon>
    </lineage>
</organism>
<dbReference type="PANTHER" id="PTHR31973:SF189">
    <property type="entry name" value="TRANSPOSASE, MUDR, PLANT, MULE TRANSPOSASE DOMAIN PROTEIN-RELATED"/>
    <property type="match status" value="1"/>
</dbReference>
<evidence type="ECO:0000256" key="1">
    <source>
        <dbReference type="ARBA" id="ARBA00022723"/>
    </source>
</evidence>
<feature type="compositionally biased region" description="Gly residues" evidence="5">
    <location>
        <begin position="826"/>
        <end position="841"/>
    </location>
</feature>
<evidence type="ECO:0000313" key="8">
    <source>
        <dbReference type="Proteomes" id="UP000245207"/>
    </source>
</evidence>
<dbReference type="InterPro" id="IPR006564">
    <property type="entry name" value="Znf_PMZ"/>
</dbReference>
<evidence type="ECO:0000256" key="5">
    <source>
        <dbReference type="SAM" id="MobiDB-lite"/>
    </source>
</evidence>
<evidence type="ECO:0000313" key="7">
    <source>
        <dbReference type="EMBL" id="PWA54416.1"/>
    </source>
</evidence>
<dbReference type="Pfam" id="PF04434">
    <property type="entry name" value="SWIM"/>
    <property type="match status" value="1"/>
</dbReference>
<dbReference type="InterPro" id="IPR007527">
    <property type="entry name" value="Znf_SWIM"/>
</dbReference>
<dbReference type="OrthoDB" id="1109808at2759"/>
<comment type="caution">
    <text evidence="7">The sequence shown here is derived from an EMBL/GenBank/DDBJ whole genome shotgun (WGS) entry which is preliminary data.</text>
</comment>
<dbReference type="SMART" id="SM00575">
    <property type="entry name" value="ZnF_PMZ"/>
    <property type="match status" value="1"/>
</dbReference>
<evidence type="ECO:0000256" key="2">
    <source>
        <dbReference type="ARBA" id="ARBA00022771"/>
    </source>
</evidence>
<sequence>MAKGEPKKKKSRKDIFTVYFRYDGIFVSNLLRYAQGEMKEVNDTNFDEMSYENLLQIVTRLVPHGFFKNVYYCKTGDKLSVGLKEIKSDQDIVDMLTVGYENGNMIDMYVEHLGYDLMELCEFEKNEEQNGNIIDSSDDNYSSDDCDSRIFWSNNGECRRPGINETPEVDPDDNHIDPVYKVKKGVVYPAFNPSIPWDKMEPMLGMRYESPHQLKMALANYGVAHGYQLWYMKNDWKYLLVYCGRNTGDKLSVGLKEIKSDQDIVDMLTVGYENGNMIDMYVEHLGYDLMELCEFEKNEEQNGNIIDSSDDNYSSDDCEEIDYVDFQTEGDDSVSIKNISTQDPFLNKLCSSRILWSDNGECRRPGINETPEVDPDDNHIDPVYKVKKGVVYPAFNPSIPWDKMEPMLGMRYESPHQLKMALANYGVAHGYQLWYMKNDWKYLFVYCGRNVAEGKCAGKKGNKNRVMSLKDRSKGKQGKKVVKKKNMIKKKVVTKSGEGSCASPKSTKKQIQKTKSVGCPFRLWASWMSEERSFQIKSLIPEHKCCRNYNLGSIVTYKWIGLHYFKEIIDDPFMPLRKMQEDIKRKYMIQHEGGLVEHYGKLYDYRQAILYSNPRSTCCPDVHESANGLFWKAASCTLPREFELIMHTIKLTDQKAYLHVNTDMEVRKSDDSFGVNLPNKVYSCRMWELSGVPCVHAVAAYLHVNTDMDVGVSYWYSQEAWFNAYQFSVQPVFGSNLWTRTKDVPPLPPLIRRMPGRPKKAIIKAPCESNATQVSRQGRVMTCTNCWQKGHNKTSCKEEPQPKPTVEKKQPSRKPKTKVGICASSRGGGSGGRGRGTGGRCGGEKDGLFK</sequence>
<feature type="domain" description="SWIM-type" evidence="6">
    <location>
        <begin position="673"/>
        <end position="705"/>
    </location>
</feature>
<feature type="region of interest" description="Disordered" evidence="5">
    <location>
        <begin position="790"/>
        <end position="850"/>
    </location>
</feature>
<dbReference type="Proteomes" id="UP000245207">
    <property type="component" value="Unassembled WGS sequence"/>
</dbReference>
<dbReference type="PANTHER" id="PTHR31973">
    <property type="entry name" value="POLYPROTEIN, PUTATIVE-RELATED"/>
    <property type="match status" value="1"/>
</dbReference>
<accession>A0A2U1LZH0</accession>
<keyword evidence="8" id="KW-1185">Reference proteome</keyword>
<feature type="compositionally biased region" description="Basic and acidic residues" evidence="5">
    <location>
        <begin position="795"/>
        <end position="810"/>
    </location>
</feature>
<dbReference type="AlphaFoldDB" id="A0A2U1LZH0"/>
<keyword evidence="2 4" id="KW-0863">Zinc-finger</keyword>
<evidence type="ECO:0000259" key="6">
    <source>
        <dbReference type="PROSITE" id="PS50966"/>
    </source>
</evidence>